<keyword evidence="2" id="KW-0808">Transferase</keyword>
<dbReference type="Gene3D" id="3.40.50.150">
    <property type="entry name" value="Vaccinia Virus protein VP39"/>
    <property type="match status" value="1"/>
</dbReference>
<dbReference type="CDD" id="cd02440">
    <property type="entry name" value="AdoMet_MTases"/>
    <property type="match status" value="1"/>
</dbReference>
<keyword evidence="3" id="KW-0949">S-adenosyl-L-methionine</keyword>
<dbReference type="AlphaFoldDB" id="A0A549T2Z5"/>
<evidence type="ECO:0000256" key="3">
    <source>
        <dbReference type="ARBA" id="ARBA00022691"/>
    </source>
</evidence>
<dbReference type="Proteomes" id="UP000316801">
    <property type="component" value="Unassembled WGS sequence"/>
</dbReference>
<dbReference type="SUPFAM" id="SSF53335">
    <property type="entry name" value="S-adenosyl-L-methionine-dependent methyltransferases"/>
    <property type="match status" value="1"/>
</dbReference>
<evidence type="ECO:0000256" key="4">
    <source>
        <dbReference type="SAM" id="Phobius"/>
    </source>
</evidence>
<dbReference type="InterPro" id="IPR029063">
    <property type="entry name" value="SAM-dependent_MTases_sf"/>
</dbReference>
<dbReference type="GO" id="GO:0016279">
    <property type="term" value="F:protein-lysine N-methyltransferase activity"/>
    <property type="evidence" value="ECO:0007669"/>
    <property type="project" value="InterPro"/>
</dbReference>
<proteinExistence type="predicted"/>
<feature type="transmembrane region" description="Helical" evidence="4">
    <location>
        <begin position="7"/>
        <end position="33"/>
    </location>
</feature>
<sequence length="256" mass="27683">MNMIRRFPILGAVLAQGLAVGLVLALLLLLRPLLPAGGWWSWAAVGVQALLAAGLTVLLRLPVWWVWIALLFPAALGLGLTFGSLPAWPFGLAFVLLYLFYSNTARERVPLYLTNGVTAAALADLARERGVRHAIDLGSGFGGVVRALAGEECRATGVETAPMAFLVSKALSRLTGRGTILRQDLWTTDLSEADLVYAFLSPEPMPRLFAKAKAEMKPGSLLVSNSFAVPDVAPDAVWELPDRRRTQLFLYEMGKA</sequence>
<dbReference type="PANTHER" id="PTHR13610:SF9">
    <property type="entry name" value="FI06469P"/>
    <property type="match status" value="1"/>
</dbReference>
<reference evidence="5 6" key="1">
    <citation type="submission" date="2019-07" db="EMBL/GenBank/DDBJ databases">
        <title>Ln-dependent methylotrophs.</title>
        <authorList>
            <person name="Tani A."/>
        </authorList>
    </citation>
    <scope>NUCLEOTIDE SEQUENCE [LARGE SCALE GENOMIC DNA]</scope>
    <source>
        <strain evidence="5 6">SM12</strain>
    </source>
</reference>
<evidence type="ECO:0000256" key="2">
    <source>
        <dbReference type="ARBA" id="ARBA00022679"/>
    </source>
</evidence>
<keyword evidence="6" id="KW-1185">Reference proteome</keyword>
<evidence type="ECO:0000256" key="1">
    <source>
        <dbReference type="ARBA" id="ARBA00022603"/>
    </source>
</evidence>
<dbReference type="GO" id="GO:0032259">
    <property type="term" value="P:methylation"/>
    <property type="evidence" value="ECO:0007669"/>
    <property type="project" value="UniProtKB-KW"/>
</dbReference>
<accession>A0A549T2Z5</accession>
<gene>
    <name evidence="5" type="ORF">FNA46_18365</name>
</gene>
<feature type="transmembrane region" description="Helical" evidence="4">
    <location>
        <begin position="39"/>
        <end position="59"/>
    </location>
</feature>
<keyword evidence="4" id="KW-0812">Transmembrane</keyword>
<protein>
    <recommendedName>
        <fullName evidence="7">Class I SAM-dependent methyltransferase</fullName>
    </recommendedName>
</protein>
<dbReference type="EMBL" id="VJMG01000056">
    <property type="protein sequence ID" value="TRL36241.1"/>
    <property type="molecule type" value="Genomic_DNA"/>
</dbReference>
<organism evidence="5 6">
    <name type="scientific">Rhizobium straminoryzae</name>
    <dbReference type="NCBI Taxonomy" id="1387186"/>
    <lineage>
        <taxon>Bacteria</taxon>
        <taxon>Pseudomonadati</taxon>
        <taxon>Pseudomonadota</taxon>
        <taxon>Alphaproteobacteria</taxon>
        <taxon>Hyphomicrobiales</taxon>
        <taxon>Rhizobiaceae</taxon>
        <taxon>Rhizobium/Agrobacterium group</taxon>
        <taxon>Rhizobium</taxon>
    </lineage>
</organism>
<keyword evidence="1" id="KW-0489">Methyltransferase</keyword>
<comment type="caution">
    <text evidence="5">The sequence shown here is derived from an EMBL/GenBank/DDBJ whole genome shotgun (WGS) entry which is preliminary data.</text>
</comment>
<dbReference type="InterPro" id="IPR026170">
    <property type="entry name" value="FAM173A/B"/>
</dbReference>
<keyword evidence="4" id="KW-0472">Membrane</keyword>
<evidence type="ECO:0000313" key="5">
    <source>
        <dbReference type="EMBL" id="TRL36241.1"/>
    </source>
</evidence>
<evidence type="ECO:0000313" key="6">
    <source>
        <dbReference type="Proteomes" id="UP000316801"/>
    </source>
</evidence>
<dbReference type="PANTHER" id="PTHR13610">
    <property type="entry name" value="METHYLTRANSFERASE DOMAIN-CONTAINING PROTEIN"/>
    <property type="match status" value="1"/>
</dbReference>
<name>A0A549T2Z5_9HYPH</name>
<keyword evidence="4" id="KW-1133">Transmembrane helix</keyword>
<feature type="transmembrane region" description="Helical" evidence="4">
    <location>
        <begin position="64"/>
        <end position="82"/>
    </location>
</feature>
<evidence type="ECO:0008006" key="7">
    <source>
        <dbReference type="Google" id="ProtNLM"/>
    </source>
</evidence>